<proteinExistence type="predicted"/>
<name>A0AA39TDM1_9AGAR</name>
<organism evidence="2 3">
    <name type="scientific">Armillaria luteobubalina</name>
    <dbReference type="NCBI Taxonomy" id="153913"/>
    <lineage>
        <taxon>Eukaryota</taxon>
        <taxon>Fungi</taxon>
        <taxon>Dikarya</taxon>
        <taxon>Basidiomycota</taxon>
        <taxon>Agaricomycotina</taxon>
        <taxon>Agaricomycetes</taxon>
        <taxon>Agaricomycetidae</taxon>
        <taxon>Agaricales</taxon>
        <taxon>Marasmiineae</taxon>
        <taxon>Physalacriaceae</taxon>
        <taxon>Armillaria</taxon>
    </lineage>
</organism>
<gene>
    <name evidence="2" type="ORF">EDD18DRAFT_1112934</name>
</gene>
<keyword evidence="3" id="KW-1185">Reference proteome</keyword>
<protein>
    <submittedName>
        <fullName evidence="2">Uncharacterized protein</fullName>
    </submittedName>
</protein>
<evidence type="ECO:0000313" key="2">
    <source>
        <dbReference type="EMBL" id="KAK0481946.1"/>
    </source>
</evidence>
<evidence type="ECO:0000313" key="3">
    <source>
        <dbReference type="Proteomes" id="UP001175228"/>
    </source>
</evidence>
<comment type="caution">
    <text evidence="2">The sequence shown here is derived from an EMBL/GenBank/DDBJ whole genome shotgun (WGS) entry which is preliminary data.</text>
</comment>
<dbReference type="EMBL" id="JAUEPU010000071">
    <property type="protein sequence ID" value="KAK0481946.1"/>
    <property type="molecule type" value="Genomic_DNA"/>
</dbReference>
<dbReference type="AlphaFoldDB" id="A0AA39TDM1"/>
<accession>A0AA39TDM1</accession>
<feature type="compositionally biased region" description="Polar residues" evidence="1">
    <location>
        <begin position="163"/>
        <end position="189"/>
    </location>
</feature>
<dbReference type="Proteomes" id="UP001175228">
    <property type="component" value="Unassembled WGS sequence"/>
</dbReference>
<evidence type="ECO:0000256" key="1">
    <source>
        <dbReference type="SAM" id="MobiDB-lite"/>
    </source>
</evidence>
<reference evidence="2" key="1">
    <citation type="submission" date="2023-06" db="EMBL/GenBank/DDBJ databases">
        <authorList>
            <consortium name="Lawrence Berkeley National Laboratory"/>
            <person name="Ahrendt S."/>
            <person name="Sahu N."/>
            <person name="Indic B."/>
            <person name="Wong-Bajracharya J."/>
            <person name="Merenyi Z."/>
            <person name="Ke H.-M."/>
            <person name="Monk M."/>
            <person name="Kocsube S."/>
            <person name="Drula E."/>
            <person name="Lipzen A."/>
            <person name="Balint B."/>
            <person name="Henrissat B."/>
            <person name="Andreopoulos B."/>
            <person name="Martin F.M."/>
            <person name="Harder C.B."/>
            <person name="Rigling D."/>
            <person name="Ford K.L."/>
            <person name="Foster G.D."/>
            <person name="Pangilinan J."/>
            <person name="Papanicolaou A."/>
            <person name="Barry K."/>
            <person name="LaButti K."/>
            <person name="Viragh M."/>
            <person name="Koriabine M."/>
            <person name="Yan M."/>
            <person name="Riley R."/>
            <person name="Champramary S."/>
            <person name="Plett K.L."/>
            <person name="Tsai I.J."/>
            <person name="Slot J."/>
            <person name="Sipos G."/>
            <person name="Plett J."/>
            <person name="Nagy L.G."/>
            <person name="Grigoriev I.V."/>
        </authorList>
    </citation>
    <scope>NUCLEOTIDE SEQUENCE</scope>
    <source>
        <strain evidence="2">HWK02</strain>
    </source>
</reference>
<feature type="region of interest" description="Disordered" evidence="1">
    <location>
        <begin position="163"/>
        <end position="191"/>
    </location>
</feature>
<sequence>MYAYVLHPWISGCVGSQGVLSGIPQLKHLSVGGSLTEDDSNFVGVKFKLHLRRLQNGSISQNRKKHLALLGFTGPCASAKGMEVPEKGYDWCTNSCLGADESLGTSRKCTSMTSHADTKRLRGLGAEMHSLEYESEKEKKTCHGRASLPCLVVISRLVTQTTEPLQSSISPSSNHDSLATSDTNKQGQRMSPVLQAEIAAYKLTMRHVEYLDDIGCL</sequence>